<dbReference type="Proteomes" id="UP000259026">
    <property type="component" value="Segment"/>
</dbReference>
<dbReference type="EMBL" id="MH588545">
    <property type="protein sequence ID" value="AXQ68557.1"/>
    <property type="molecule type" value="Genomic_DNA"/>
</dbReference>
<reference evidence="2 3" key="3">
    <citation type="submission" date="2018-09" db="EMBL/GenBank/DDBJ databases">
        <title>Giant CbK-like Caulobacter bacteriophages have genetically divergent genomes.</title>
        <authorList>
            <person name="Wilson K."/>
            <person name="Ely B."/>
        </authorList>
    </citation>
    <scope>NUCLEOTIDE SEQUENCE [LARGE SCALE GENOMIC DNA]</scope>
</reference>
<accession>A0A385EBB6</accession>
<dbReference type="EMBL" id="MH588545">
    <property type="protein sequence ID" value="AXQ69006.1"/>
    <property type="molecule type" value="Genomic_DNA"/>
</dbReference>
<organism evidence="2 3">
    <name type="scientific">Caulobacter phage CcrPW</name>
    <dbReference type="NCBI Taxonomy" id="2283271"/>
    <lineage>
        <taxon>Viruses</taxon>
        <taxon>Duplodnaviria</taxon>
        <taxon>Heunggongvirae</taxon>
        <taxon>Uroviricota</taxon>
        <taxon>Caudoviricetes</taxon>
        <taxon>Jeanschmidtviridae</taxon>
        <taxon>Colossusvirus</taxon>
        <taxon>Colossusvirus PW</taxon>
    </lineage>
</organism>
<name>A0A385EBB6_9CAUD</name>
<evidence type="ECO:0000313" key="2">
    <source>
        <dbReference type="EMBL" id="AXQ69006.1"/>
    </source>
</evidence>
<evidence type="ECO:0000313" key="1">
    <source>
        <dbReference type="EMBL" id="AXQ68557.1"/>
    </source>
</evidence>
<evidence type="ECO:0000313" key="3">
    <source>
        <dbReference type="Proteomes" id="UP000259026"/>
    </source>
</evidence>
<keyword evidence="3" id="KW-1185">Reference proteome</keyword>
<protein>
    <submittedName>
        <fullName evidence="2">Uncharacterized protein</fullName>
    </submittedName>
</protein>
<sequence length="66" mass="7226">MNMARKEHAGSYQIGIWGVERIRRGVWEARANGPGTLGDGSPHTYPTLDAAHLALTGEPRREIRGS</sequence>
<gene>
    <name evidence="1" type="ORF">CcrPW_gp018</name>
    <name evidence="2" type="ORF">CcrPW_gp467</name>
</gene>
<reference evidence="2" key="2">
    <citation type="submission" date="2018-07" db="EMBL/GenBank/DDBJ databases">
        <authorList>
            <person name="Quirk P.G."/>
            <person name="Krulwich T.A."/>
        </authorList>
    </citation>
    <scope>NUCLEOTIDE SEQUENCE</scope>
</reference>
<proteinExistence type="predicted"/>
<reference evidence="3" key="1">
    <citation type="submission" date="2018-07" db="EMBL/GenBank/DDBJ databases">
        <title>Giant CbK-like Caulobacter bacteriophages have genetically divergent genomes.</title>
        <authorList>
            <person name="Wilson K.M."/>
            <person name="Ely B."/>
        </authorList>
    </citation>
    <scope>NUCLEOTIDE SEQUENCE [LARGE SCALE GENOMIC DNA]</scope>
</reference>